<comment type="caution">
    <text evidence="12">The sequence shown here is derived from an EMBL/GenBank/DDBJ whole genome shotgun (WGS) entry which is preliminary data.</text>
</comment>
<dbReference type="Pfam" id="PF00664">
    <property type="entry name" value="ABC_membrane"/>
    <property type="match status" value="1"/>
</dbReference>
<evidence type="ECO:0000256" key="4">
    <source>
        <dbReference type="ARBA" id="ARBA00022692"/>
    </source>
</evidence>
<dbReference type="PANTHER" id="PTHR43394">
    <property type="entry name" value="ATP-DEPENDENT PERMEASE MDL1, MITOCHONDRIAL"/>
    <property type="match status" value="1"/>
</dbReference>
<gene>
    <name evidence="12" type="ORF">HW423_00515</name>
</gene>
<feature type="transmembrane region" description="Helical" evidence="9">
    <location>
        <begin position="133"/>
        <end position="151"/>
    </location>
</feature>
<dbReference type="Pfam" id="PF00005">
    <property type="entry name" value="ABC_tran"/>
    <property type="match status" value="1"/>
</dbReference>
<evidence type="ECO:0000259" key="10">
    <source>
        <dbReference type="PROSITE" id="PS50893"/>
    </source>
</evidence>
<keyword evidence="5" id="KW-0547">Nucleotide-binding</keyword>
<dbReference type="InterPro" id="IPR003593">
    <property type="entry name" value="AAA+_ATPase"/>
</dbReference>
<feature type="transmembrane region" description="Helical" evidence="9">
    <location>
        <begin position="52"/>
        <end position="71"/>
    </location>
</feature>
<protein>
    <submittedName>
        <fullName evidence="12">ABC transporter ATP-binding protein</fullName>
    </submittedName>
</protein>
<dbReference type="PROSITE" id="PS50893">
    <property type="entry name" value="ABC_TRANSPORTER_2"/>
    <property type="match status" value="1"/>
</dbReference>
<keyword evidence="4 9" id="KW-0812">Transmembrane</keyword>
<dbReference type="FunFam" id="3.40.50.300:FF:000854">
    <property type="entry name" value="Multidrug ABC transporter ATP-binding protein"/>
    <property type="match status" value="1"/>
</dbReference>
<dbReference type="GO" id="GO:0015421">
    <property type="term" value="F:ABC-type oligopeptide transporter activity"/>
    <property type="evidence" value="ECO:0007669"/>
    <property type="project" value="TreeGrafter"/>
</dbReference>
<dbReference type="InterPro" id="IPR017871">
    <property type="entry name" value="ABC_transporter-like_CS"/>
</dbReference>
<dbReference type="PROSITE" id="PS50929">
    <property type="entry name" value="ABC_TM1F"/>
    <property type="match status" value="1"/>
</dbReference>
<evidence type="ECO:0000256" key="8">
    <source>
        <dbReference type="ARBA" id="ARBA00023136"/>
    </source>
</evidence>
<feature type="transmembrane region" description="Helical" evidence="9">
    <location>
        <begin position="20"/>
        <end position="40"/>
    </location>
</feature>
<dbReference type="GO" id="GO:0016887">
    <property type="term" value="F:ATP hydrolysis activity"/>
    <property type="evidence" value="ECO:0007669"/>
    <property type="project" value="InterPro"/>
</dbReference>
<feature type="domain" description="ABC transporter" evidence="10">
    <location>
        <begin position="333"/>
        <end position="568"/>
    </location>
</feature>
<feature type="transmembrane region" description="Helical" evidence="9">
    <location>
        <begin position="233"/>
        <end position="256"/>
    </location>
</feature>
<keyword evidence="13" id="KW-1185">Reference proteome</keyword>
<dbReference type="GO" id="GO:0005886">
    <property type="term" value="C:plasma membrane"/>
    <property type="evidence" value="ECO:0007669"/>
    <property type="project" value="UniProtKB-SubCell"/>
</dbReference>
<reference evidence="12 13" key="1">
    <citation type="submission" date="2020-06" db="EMBL/GenBank/DDBJ databases">
        <title>Reclassification of Facklamia ignava, Facklamia soureckii and Facklami tabacinasalis as Falseniella iganva gen. nov., comb. nov., Hutsoniella ignava gen. nov., comb. nov., and Ruoffia tabacinasalis gen. nov., comb. nov and description of Ruoffia haltotolerans sp. nov., isolated from hypersaline Inland Sea of Qatar.</title>
        <authorList>
            <person name="Fotedar R."/>
            <person name="Sankaranarayanan K."/>
            <person name="Lawson P."/>
            <person name="Caldwell M."/>
            <person name="Zeyara A."/>
            <person name="Al Malki A."/>
            <person name="Ali M."/>
        </authorList>
    </citation>
    <scope>NUCLEOTIDE SEQUENCE [LARGE SCALE GENOMIC DNA]</scope>
    <source>
        <strain evidence="12 13">INB8</strain>
    </source>
</reference>
<evidence type="ECO:0000313" key="13">
    <source>
        <dbReference type="Proteomes" id="UP000571018"/>
    </source>
</evidence>
<name>A0A839A2Y5_9LACT</name>
<evidence type="ECO:0000256" key="7">
    <source>
        <dbReference type="ARBA" id="ARBA00022989"/>
    </source>
</evidence>
<evidence type="ECO:0000256" key="3">
    <source>
        <dbReference type="ARBA" id="ARBA00022475"/>
    </source>
</evidence>
<dbReference type="AlphaFoldDB" id="A0A839A2Y5"/>
<sequence>MSRLFRYFEGHRLSSIFGPLMKLVEAVLELLVPMIVALIIDVAIPTGDVTNIIKYILVMFGIAAAGLAFSITAQFLSAKAAVGFAENLTNDLFEFVLQLPKEVYGTISPGSIVTRLTSDTFKIQSGLNTFFRLFLRSPFIVFGSLIMAAQIDGRMTLIFLAMIAILFVVVGAIIYLANPLYTQIREQFDLLVTLTQEQMKGMRVIRAFQQKDREVNEFKAQNKNVTTDQIRVGFINAFTNPLTYIVVNVALIIVLWQGGNFINSGSLTQGQLVALVNYLLAILVELVKIALVITQLNRAYSSAKRVVTVFEQPLESEEFENSSQQNEEKHTVLSFQDVTFTYPNATKPSLSNIDFSIKEGDFVGIIGSTGSGKSTLLQLITKTYDAQEGGVFFQEEYFNTDSRRALRENISVVPSNVALFKGTIRSNLLLGNPEATEKMMWQALEDAQALDFVRSYPEGLDKEVATFGRNFSGGQRQRLTIARSLIKPSSLLIFDDSTSALDYVTEANFQKTLKEKYNDRTIIMISQRTHSLQQANNIVVLEEGSQIGYATHDELLANNPVYQEILPIAKCEGGSR</sequence>
<dbReference type="SUPFAM" id="SSF90123">
    <property type="entry name" value="ABC transporter transmembrane region"/>
    <property type="match status" value="1"/>
</dbReference>
<dbReference type="Gene3D" id="3.40.50.300">
    <property type="entry name" value="P-loop containing nucleotide triphosphate hydrolases"/>
    <property type="match status" value="1"/>
</dbReference>
<evidence type="ECO:0000256" key="6">
    <source>
        <dbReference type="ARBA" id="ARBA00022840"/>
    </source>
</evidence>
<keyword evidence="3" id="KW-1003">Cell membrane</keyword>
<dbReference type="InterPro" id="IPR011527">
    <property type="entry name" value="ABC1_TM_dom"/>
</dbReference>
<feature type="transmembrane region" description="Helical" evidence="9">
    <location>
        <begin position="276"/>
        <end position="296"/>
    </location>
</feature>
<evidence type="ECO:0000313" key="12">
    <source>
        <dbReference type="EMBL" id="MBA5728271.1"/>
    </source>
</evidence>
<dbReference type="Gene3D" id="1.20.1560.10">
    <property type="entry name" value="ABC transporter type 1, transmembrane domain"/>
    <property type="match status" value="1"/>
</dbReference>
<keyword evidence="7 9" id="KW-1133">Transmembrane helix</keyword>
<keyword evidence="8 9" id="KW-0472">Membrane</keyword>
<dbReference type="SUPFAM" id="SSF52540">
    <property type="entry name" value="P-loop containing nucleoside triphosphate hydrolases"/>
    <property type="match status" value="1"/>
</dbReference>
<dbReference type="PANTHER" id="PTHR43394:SF1">
    <property type="entry name" value="ATP-BINDING CASSETTE SUB-FAMILY B MEMBER 10, MITOCHONDRIAL"/>
    <property type="match status" value="1"/>
</dbReference>
<evidence type="ECO:0000256" key="1">
    <source>
        <dbReference type="ARBA" id="ARBA00004651"/>
    </source>
</evidence>
<dbReference type="EMBL" id="JACAOA010000001">
    <property type="protein sequence ID" value="MBA5728271.1"/>
    <property type="molecule type" value="Genomic_DNA"/>
</dbReference>
<dbReference type="RefSeq" id="WP_218930007.1">
    <property type="nucleotide sequence ID" value="NZ_JACAOA010000001.1"/>
</dbReference>
<evidence type="ECO:0000256" key="2">
    <source>
        <dbReference type="ARBA" id="ARBA00022448"/>
    </source>
</evidence>
<proteinExistence type="predicted"/>
<feature type="domain" description="ABC transmembrane type-1" evidence="11">
    <location>
        <begin position="16"/>
        <end position="298"/>
    </location>
</feature>
<dbReference type="PROSITE" id="PS00211">
    <property type="entry name" value="ABC_TRANSPORTER_1"/>
    <property type="match status" value="1"/>
</dbReference>
<keyword evidence="6 12" id="KW-0067">ATP-binding</keyword>
<dbReference type="SMART" id="SM00382">
    <property type="entry name" value="AAA"/>
    <property type="match status" value="1"/>
</dbReference>
<accession>A0A839A2Y5</accession>
<dbReference type="Proteomes" id="UP000571018">
    <property type="component" value="Unassembled WGS sequence"/>
</dbReference>
<dbReference type="InterPro" id="IPR039421">
    <property type="entry name" value="Type_1_exporter"/>
</dbReference>
<dbReference type="CDD" id="cd18548">
    <property type="entry name" value="ABC_6TM_Tm287_like"/>
    <property type="match status" value="1"/>
</dbReference>
<comment type="subcellular location">
    <subcellularLocation>
        <location evidence="1">Cell membrane</location>
        <topology evidence="1">Multi-pass membrane protein</topology>
    </subcellularLocation>
</comment>
<dbReference type="InterPro" id="IPR036640">
    <property type="entry name" value="ABC1_TM_sf"/>
</dbReference>
<evidence type="ECO:0000259" key="11">
    <source>
        <dbReference type="PROSITE" id="PS50929"/>
    </source>
</evidence>
<dbReference type="GO" id="GO:0005524">
    <property type="term" value="F:ATP binding"/>
    <property type="evidence" value="ECO:0007669"/>
    <property type="project" value="UniProtKB-KW"/>
</dbReference>
<evidence type="ECO:0000256" key="9">
    <source>
        <dbReference type="SAM" id="Phobius"/>
    </source>
</evidence>
<feature type="transmembrane region" description="Helical" evidence="9">
    <location>
        <begin position="157"/>
        <end position="177"/>
    </location>
</feature>
<evidence type="ECO:0000256" key="5">
    <source>
        <dbReference type="ARBA" id="ARBA00022741"/>
    </source>
</evidence>
<dbReference type="InterPro" id="IPR003439">
    <property type="entry name" value="ABC_transporter-like_ATP-bd"/>
</dbReference>
<keyword evidence="2" id="KW-0813">Transport</keyword>
<organism evidence="12 13">
    <name type="scientific">Ruoffia halotolerans</name>
    <dbReference type="NCBI Taxonomy" id="2748684"/>
    <lineage>
        <taxon>Bacteria</taxon>
        <taxon>Bacillati</taxon>
        <taxon>Bacillota</taxon>
        <taxon>Bacilli</taxon>
        <taxon>Lactobacillales</taxon>
        <taxon>Aerococcaceae</taxon>
        <taxon>Ruoffia</taxon>
    </lineage>
</organism>
<dbReference type="InterPro" id="IPR027417">
    <property type="entry name" value="P-loop_NTPase"/>
</dbReference>